<feature type="compositionally biased region" description="Basic and acidic residues" evidence="9">
    <location>
        <begin position="412"/>
        <end position="424"/>
    </location>
</feature>
<evidence type="ECO:0000313" key="11">
    <source>
        <dbReference type="EMBL" id="GIL56550.1"/>
    </source>
</evidence>
<keyword evidence="2" id="KW-0723">Serine/threonine-protein kinase</keyword>
<dbReference type="PROSITE" id="PS50011">
    <property type="entry name" value="PROTEIN_KINASE_DOM"/>
    <property type="match status" value="1"/>
</dbReference>
<organism evidence="11 12">
    <name type="scientific">Volvox africanus</name>
    <dbReference type="NCBI Taxonomy" id="51714"/>
    <lineage>
        <taxon>Eukaryota</taxon>
        <taxon>Viridiplantae</taxon>
        <taxon>Chlorophyta</taxon>
        <taxon>core chlorophytes</taxon>
        <taxon>Chlorophyceae</taxon>
        <taxon>CS clade</taxon>
        <taxon>Chlamydomonadales</taxon>
        <taxon>Volvocaceae</taxon>
        <taxon>Volvox</taxon>
    </lineage>
</organism>
<dbReference type="Gene3D" id="3.30.200.20">
    <property type="entry name" value="Phosphorylase Kinase, domain 1"/>
    <property type="match status" value="1"/>
</dbReference>
<dbReference type="InterPro" id="IPR000719">
    <property type="entry name" value="Prot_kinase_dom"/>
</dbReference>
<evidence type="ECO:0000256" key="7">
    <source>
        <dbReference type="ARBA" id="ARBA00047811"/>
    </source>
</evidence>
<dbReference type="SMART" id="SM00220">
    <property type="entry name" value="S_TKc"/>
    <property type="match status" value="1"/>
</dbReference>
<feature type="compositionally biased region" description="Acidic residues" evidence="9">
    <location>
        <begin position="693"/>
        <end position="702"/>
    </location>
</feature>
<protein>
    <recommendedName>
        <fullName evidence="1">cyclin-dependent kinase</fullName>
        <ecNumber evidence="1">2.7.11.22</ecNumber>
    </recommendedName>
</protein>
<dbReference type="Proteomes" id="UP000747399">
    <property type="component" value="Unassembled WGS sequence"/>
</dbReference>
<dbReference type="PANTHER" id="PTHR24055">
    <property type="entry name" value="MITOGEN-ACTIVATED PROTEIN KINASE"/>
    <property type="match status" value="1"/>
</dbReference>
<evidence type="ECO:0000256" key="4">
    <source>
        <dbReference type="ARBA" id="ARBA00022741"/>
    </source>
</evidence>
<evidence type="ECO:0000256" key="5">
    <source>
        <dbReference type="ARBA" id="ARBA00022777"/>
    </source>
</evidence>
<evidence type="ECO:0000313" key="12">
    <source>
        <dbReference type="Proteomes" id="UP000747399"/>
    </source>
</evidence>
<name>A0A8J4B9U8_9CHLO</name>
<comment type="catalytic activity">
    <reaction evidence="7">
        <text>L-threonyl-[protein] + ATP = O-phospho-L-threonyl-[protein] + ADP + H(+)</text>
        <dbReference type="Rhea" id="RHEA:46608"/>
        <dbReference type="Rhea" id="RHEA-COMP:11060"/>
        <dbReference type="Rhea" id="RHEA-COMP:11605"/>
        <dbReference type="ChEBI" id="CHEBI:15378"/>
        <dbReference type="ChEBI" id="CHEBI:30013"/>
        <dbReference type="ChEBI" id="CHEBI:30616"/>
        <dbReference type="ChEBI" id="CHEBI:61977"/>
        <dbReference type="ChEBI" id="CHEBI:456216"/>
        <dbReference type="EC" id="2.7.11.22"/>
    </reaction>
</comment>
<feature type="region of interest" description="Disordered" evidence="9">
    <location>
        <begin position="554"/>
        <end position="589"/>
    </location>
</feature>
<feature type="compositionally biased region" description="Low complexity" evidence="9">
    <location>
        <begin position="711"/>
        <end position="727"/>
    </location>
</feature>
<keyword evidence="5" id="KW-0418">Kinase</keyword>
<reference evidence="11" key="1">
    <citation type="journal article" date="2021" name="Proc. Natl. Acad. Sci. U.S.A.">
        <title>Three genomes in the algal genus Volvox reveal the fate of a haploid sex-determining region after a transition to homothallism.</title>
        <authorList>
            <person name="Yamamoto K."/>
            <person name="Hamaji T."/>
            <person name="Kawai-Toyooka H."/>
            <person name="Matsuzaki R."/>
            <person name="Takahashi F."/>
            <person name="Nishimura Y."/>
            <person name="Kawachi M."/>
            <person name="Noguchi H."/>
            <person name="Minakuchi Y."/>
            <person name="Umen J.G."/>
            <person name="Toyoda A."/>
            <person name="Nozaki H."/>
        </authorList>
    </citation>
    <scope>NUCLEOTIDE SEQUENCE</scope>
    <source>
        <strain evidence="11">NIES-3780</strain>
    </source>
</reference>
<accession>A0A8J4B9U8</accession>
<dbReference type="EMBL" id="BNCO01000024">
    <property type="protein sequence ID" value="GIL56550.1"/>
    <property type="molecule type" value="Genomic_DNA"/>
</dbReference>
<dbReference type="Gene3D" id="1.10.510.10">
    <property type="entry name" value="Transferase(Phosphotransferase) domain 1"/>
    <property type="match status" value="1"/>
</dbReference>
<feature type="compositionally biased region" description="Low complexity" evidence="9">
    <location>
        <begin position="438"/>
        <end position="463"/>
    </location>
</feature>
<evidence type="ECO:0000256" key="2">
    <source>
        <dbReference type="ARBA" id="ARBA00022527"/>
    </source>
</evidence>
<dbReference type="PROSITE" id="PS00108">
    <property type="entry name" value="PROTEIN_KINASE_ST"/>
    <property type="match status" value="1"/>
</dbReference>
<dbReference type="InterPro" id="IPR011009">
    <property type="entry name" value="Kinase-like_dom_sf"/>
</dbReference>
<comment type="catalytic activity">
    <reaction evidence="8">
        <text>L-seryl-[protein] + ATP = O-phospho-L-seryl-[protein] + ADP + H(+)</text>
        <dbReference type="Rhea" id="RHEA:17989"/>
        <dbReference type="Rhea" id="RHEA-COMP:9863"/>
        <dbReference type="Rhea" id="RHEA-COMP:11604"/>
        <dbReference type="ChEBI" id="CHEBI:15378"/>
        <dbReference type="ChEBI" id="CHEBI:29999"/>
        <dbReference type="ChEBI" id="CHEBI:30616"/>
        <dbReference type="ChEBI" id="CHEBI:83421"/>
        <dbReference type="ChEBI" id="CHEBI:456216"/>
        <dbReference type="EC" id="2.7.11.22"/>
    </reaction>
</comment>
<dbReference type="GO" id="GO:0004693">
    <property type="term" value="F:cyclin-dependent protein serine/threonine kinase activity"/>
    <property type="evidence" value="ECO:0007669"/>
    <property type="project" value="UniProtKB-EC"/>
</dbReference>
<keyword evidence="3" id="KW-0808">Transferase</keyword>
<feature type="compositionally biased region" description="Pro residues" evidence="9">
    <location>
        <begin position="555"/>
        <end position="567"/>
    </location>
</feature>
<evidence type="ECO:0000256" key="8">
    <source>
        <dbReference type="ARBA" id="ARBA00048367"/>
    </source>
</evidence>
<dbReference type="AlphaFoldDB" id="A0A8J4B9U8"/>
<evidence type="ECO:0000259" key="10">
    <source>
        <dbReference type="PROSITE" id="PS50011"/>
    </source>
</evidence>
<feature type="region of interest" description="Disordered" evidence="9">
    <location>
        <begin position="667"/>
        <end position="727"/>
    </location>
</feature>
<dbReference type="GO" id="GO:0005524">
    <property type="term" value="F:ATP binding"/>
    <property type="evidence" value="ECO:0007669"/>
    <property type="project" value="UniProtKB-KW"/>
</dbReference>
<sequence>MRRTYVREHTFDVYCEATKLDQASTFMEEYEYLTTVDEGAYGFVWKCVERATGRHVAIKGFKQAHEEPEIMRLAVREARVLQTLKHPAIIQLVEAFKSKSGRVYMVFPYGGLSAYQELEKHPDGFPDAQLKLLVWQLLQALVYLHRRKIVHRDIKPGNILVSEDWELKLCDFGFARATNSGPRDVERLTSYVVTRWYRAPEVLVGDEYGPSSDIWSLGCTVAEFASGLPLFPGKSTADQLCIIMQCFGRLSESQMALLYSSHHLAQLELPAVRRSVRDHLKRCDPDLVRLVESCLQLDPRQRPTATELLHAPYLSGVPGMMVGTPLEQVYSGLIQPQQQQSPDSTVGDIKPQCSQCAAAAGDCSLVAPQRPYGATEQLPRQLIPSYETRKALKRSWGGDGEEWNNAGSGSKEYNRSSKDVREEAEGLGQTEEEEDRSSISSSSGAMSRVVVQRQQQQRYQQQWRRQRQHNLRWSGEVQQRPPQTQPLYSTQLHAHQGTALDVSAGDMRPLVRIADSLGPPHLECMPPPPPPPPGPNNGEVTTEISAAAPLVIIVPPTPTRNSMPPPRYQRSGQRSDSIRAAGQSAAPNSCITTTGAGPAAALPVAAVATARLMSNQLSSHAFACIPTITTTTATDARVKCSCGLWPHPRIRNTISHERRKEDVLLDEPITGGDLPAGTLDRSSPITLPMHASDDEDDRDNEGDNSCLTIHSGPAAAGPAATTATATSSAGPTEVAAAVHTVVARAALTASSGWNETEVVTGISKHTSSAWGDSVTLLPQRLNHLDRGNISLTEGRLKRRSQQRLLPGRQQQHLGLQQQAQEEVPPLLLPTFSDVPAATTVRRQRDLQPSSVTTVRSLQAVMSQQLHPSMPHEPPPSSLPTIAGGIRPSSSLPLSAGWWVLPTHGGRGTTSTTAAWTNYNLTAPAVTATMSAAVMPSGKKPFNPSGGSTVSSVQLQATPQPSVAMMVPGLSGEGWSPSSAALVPRASCASHGMVIHAWAEMDVPTACAVAAVTAPCVCGSTTTAAAAAAAATRERMSNSAAARMDSSSSSAPGGSGARPESSSLEASTTSQKPPKYHHWPAQGDCGSKHSAPAVGPSCGDSSNDDNAVQEGQWGNIVTKVISKKAAALMKLFGAFKKALLGAKAAAAAASRKQPAS</sequence>
<evidence type="ECO:0000256" key="9">
    <source>
        <dbReference type="SAM" id="MobiDB-lite"/>
    </source>
</evidence>
<comment type="caution">
    <text evidence="11">The sequence shown here is derived from an EMBL/GenBank/DDBJ whole genome shotgun (WGS) entry which is preliminary data.</text>
</comment>
<dbReference type="EC" id="2.7.11.22" evidence="1"/>
<feature type="compositionally biased region" description="Low complexity" evidence="9">
    <location>
        <begin position="1037"/>
        <end position="1062"/>
    </location>
</feature>
<dbReference type="FunFam" id="3.30.200.20:FF:000049">
    <property type="entry name" value="cyclin-dependent kinase-like 1 isoform X1"/>
    <property type="match status" value="1"/>
</dbReference>
<dbReference type="InterPro" id="IPR050117">
    <property type="entry name" value="MAPK"/>
</dbReference>
<dbReference type="FunFam" id="1.10.510.10:FF:000980">
    <property type="entry name" value="Predicted protein"/>
    <property type="match status" value="1"/>
</dbReference>
<dbReference type="SUPFAM" id="SSF56112">
    <property type="entry name" value="Protein kinase-like (PK-like)"/>
    <property type="match status" value="1"/>
</dbReference>
<evidence type="ECO:0000256" key="1">
    <source>
        <dbReference type="ARBA" id="ARBA00012425"/>
    </source>
</evidence>
<feature type="domain" description="Protein kinase" evidence="10">
    <location>
        <begin position="30"/>
        <end position="314"/>
    </location>
</feature>
<dbReference type="Pfam" id="PF00069">
    <property type="entry name" value="Pkinase"/>
    <property type="match status" value="1"/>
</dbReference>
<dbReference type="InterPro" id="IPR008271">
    <property type="entry name" value="Ser/Thr_kinase_AS"/>
</dbReference>
<keyword evidence="4" id="KW-0547">Nucleotide-binding</keyword>
<feature type="region of interest" description="Disordered" evidence="9">
    <location>
        <begin position="1037"/>
        <end position="1105"/>
    </location>
</feature>
<keyword evidence="6" id="KW-0067">ATP-binding</keyword>
<proteinExistence type="predicted"/>
<evidence type="ECO:0000256" key="3">
    <source>
        <dbReference type="ARBA" id="ARBA00022679"/>
    </source>
</evidence>
<evidence type="ECO:0000256" key="6">
    <source>
        <dbReference type="ARBA" id="ARBA00022840"/>
    </source>
</evidence>
<gene>
    <name evidence="11" type="ORF">Vafri_11899</name>
</gene>
<keyword evidence="12" id="KW-1185">Reference proteome</keyword>
<feature type="region of interest" description="Disordered" evidence="9">
    <location>
        <begin position="393"/>
        <end position="484"/>
    </location>
</feature>